<evidence type="ECO:0000313" key="3">
    <source>
        <dbReference type="Proteomes" id="UP001066276"/>
    </source>
</evidence>
<name>A0AAV7UZL1_PLEWA</name>
<gene>
    <name evidence="2" type="ORF">NDU88_003062</name>
</gene>
<keyword evidence="3" id="KW-1185">Reference proteome</keyword>
<proteinExistence type="predicted"/>
<reference evidence="2" key="1">
    <citation type="journal article" date="2022" name="bioRxiv">
        <title>Sequencing and chromosome-scale assembly of the giantPleurodeles waltlgenome.</title>
        <authorList>
            <person name="Brown T."/>
            <person name="Elewa A."/>
            <person name="Iarovenko S."/>
            <person name="Subramanian E."/>
            <person name="Araus A.J."/>
            <person name="Petzold A."/>
            <person name="Susuki M."/>
            <person name="Suzuki K.-i.T."/>
            <person name="Hayashi T."/>
            <person name="Toyoda A."/>
            <person name="Oliveira C."/>
            <person name="Osipova E."/>
            <person name="Leigh N.D."/>
            <person name="Simon A."/>
            <person name="Yun M.H."/>
        </authorList>
    </citation>
    <scope>NUCLEOTIDE SEQUENCE</scope>
    <source>
        <strain evidence="2">20211129_DDA</strain>
        <tissue evidence="2">Liver</tissue>
    </source>
</reference>
<accession>A0AAV7UZL1</accession>
<dbReference type="EMBL" id="JANPWB010000004">
    <property type="protein sequence ID" value="KAJ1193766.1"/>
    <property type="molecule type" value="Genomic_DNA"/>
</dbReference>
<comment type="caution">
    <text evidence="2">The sequence shown here is derived from an EMBL/GenBank/DDBJ whole genome shotgun (WGS) entry which is preliminary data.</text>
</comment>
<dbReference type="Proteomes" id="UP001066276">
    <property type="component" value="Chromosome 2_2"/>
</dbReference>
<evidence type="ECO:0000313" key="2">
    <source>
        <dbReference type="EMBL" id="KAJ1193766.1"/>
    </source>
</evidence>
<organism evidence="2 3">
    <name type="scientific">Pleurodeles waltl</name>
    <name type="common">Iberian ribbed newt</name>
    <dbReference type="NCBI Taxonomy" id="8319"/>
    <lineage>
        <taxon>Eukaryota</taxon>
        <taxon>Metazoa</taxon>
        <taxon>Chordata</taxon>
        <taxon>Craniata</taxon>
        <taxon>Vertebrata</taxon>
        <taxon>Euteleostomi</taxon>
        <taxon>Amphibia</taxon>
        <taxon>Batrachia</taxon>
        <taxon>Caudata</taxon>
        <taxon>Salamandroidea</taxon>
        <taxon>Salamandridae</taxon>
        <taxon>Pleurodelinae</taxon>
        <taxon>Pleurodeles</taxon>
    </lineage>
</organism>
<dbReference type="AlphaFoldDB" id="A0AAV7UZL1"/>
<evidence type="ECO:0000256" key="1">
    <source>
        <dbReference type="SAM" id="MobiDB-lite"/>
    </source>
</evidence>
<protein>
    <submittedName>
        <fullName evidence="2">Uncharacterized protein</fullName>
    </submittedName>
</protein>
<feature type="region of interest" description="Disordered" evidence="1">
    <location>
        <begin position="1"/>
        <end position="86"/>
    </location>
</feature>
<sequence>MPPPYAPFCQQRRCPPGRPTSRARSKRGSTHGVTGRAARPDPAPSGPGKSARPPITGARRWNRSGTRGSEGPQRKPSARSVALQEK</sequence>